<evidence type="ECO:0000256" key="5">
    <source>
        <dbReference type="ARBA" id="ARBA00022801"/>
    </source>
</evidence>
<dbReference type="PIRSF" id="PIRSF005624">
    <property type="entry name" value="Ni-bind_GTPase"/>
    <property type="match status" value="1"/>
</dbReference>
<reference evidence="9 10" key="1">
    <citation type="journal article" date="2017" name="Front. Microbiol.">
        <title>Genome Sequence of Desulfurella amilsii Strain TR1 and Comparative Genomics of Desulfurellaceae Family.</title>
        <authorList>
            <person name="Florentino A.P."/>
            <person name="Stams A.J."/>
            <person name="Sanchez-Andrea I."/>
        </authorList>
    </citation>
    <scope>NUCLEOTIDE SEQUENCE [LARGE SCALE GENOMIC DNA]</scope>
    <source>
        <strain evidence="9 10">TR1</strain>
    </source>
</reference>
<evidence type="ECO:0000256" key="1">
    <source>
        <dbReference type="ARBA" id="ARBA00006211"/>
    </source>
</evidence>
<dbReference type="STRING" id="1562698.DESAMIL20_499"/>
<evidence type="ECO:0000256" key="7">
    <source>
        <dbReference type="ARBA" id="ARBA00023134"/>
    </source>
</evidence>
<gene>
    <name evidence="9" type="ORF">DESAMIL20_499</name>
</gene>
<evidence type="ECO:0000313" key="10">
    <source>
        <dbReference type="Proteomes" id="UP000194141"/>
    </source>
</evidence>
<comment type="caution">
    <text evidence="9">The sequence shown here is derived from an EMBL/GenBank/DDBJ whole genome shotgun (WGS) entry which is preliminary data.</text>
</comment>
<dbReference type="CDD" id="cd05390">
    <property type="entry name" value="HypB"/>
    <property type="match status" value="1"/>
</dbReference>
<dbReference type="EMBL" id="MDSU01000011">
    <property type="protein sequence ID" value="OSS42615.1"/>
    <property type="molecule type" value="Genomic_DNA"/>
</dbReference>
<protein>
    <submittedName>
        <fullName evidence="9">[NiFe] hydrogenase nickel incorporation-associated protein HypB</fullName>
    </submittedName>
</protein>
<keyword evidence="6" id="KW-0862">Zinc</keyword>
<keyword evidence="2" id="KW-0533">Nickel</keyword>
<dbReference type="NCBIfam" id="TIGR00073">
    <property type="entry name" value="hypB"/>
    <property type="match status" value="1"/>
</dbReference>
<evidence type="ECO:0000259" key="8">
    <source>
        <dbReference type="Pfam" id="PF02492"/>
    </source>
</evidence>
<dbReference type="OrthoDB" id="9802035at2"/>
<keyword evidence="3" id="KW-0479">Metal-binding</keyword>
<evidence type="ECO:0000256" key="6">
    <source>
        <dbReference type="ARBA" id="ARBA00022833"/>
    </source>
</evidence>
<feature type="domain" description="CobW/HypB/UreG nucleotide-binding" evidence="8">
    <location>
        <begin position="35"/>
        <end position="192"/>
    </location>
</feature>
<dbReference type="Pfam" id="PF02492">
    <property type="entry name" value="cobW"/>
    <property type="match status" value="1"/>
</dbReference>
<proteinExistence type="inferred from homology"/>
<dbReference type="GO" id="GO:0008270">
    <property type="term" value="F:zinc ion binding"/>
    <property type="evidence" value="ECO:0007669"/>
    <property type="project" value="TreeGrafter"/>
</dbReference>
<evidence type="ECO:0000313" key="9">
    <source>
        <dbReference type="EMBL" id="OSS42615.1"/>
    </source>
</evidence>
<dbReference type="InterPro" id="IPR003495">
    <property type="entry name" value="CobW/HypB/UreG_nucleotide-bd"/>
</dbReference>
<dbReference type="AlphaFoldDB" id="A0A1X4XYK8"/>
<name>A0A1X4XYK8_9BACT</name>
<dbReference type="Gene3D" id="3.40.50.300">
    <property type="entry name" value="P-loop containing nucleotide triphosphate hydrolases"/>
    <property type="match status" value="1"/>
</dbReference>
<dbReference type="GO" id="GO:0005525">
    <property type="term" value="F:GTP binding"/>
    <property type="evidence" value="ECO:0007669"/>
    <property type="project" value="UniProtKB-KW"/>
</dbReference>
<keyword evidence="7" id="KW-0342">GTP-binding</keyword>
<dbReference type="RefSeq" id="WP_086033245.1">
    <property type="nucleotide sequence ID" value="NZ_MDSU01000011.1"/>
</dbReference>
<dbReference type="InterPro" id="IPR027417">
    <property type="entry name" value="P-loop_NTPase"/>
</dbReference>
<keyword evidence="10" id="KW-1185">Reference proteome</keyword>
<dbReference type="GO" id="GO:0051604">
    <property type="term" value="P:protein maturation"/>
    <property type="evidence" value="ECO:0007669"/>
    <property type="project" value="InterPro"/>
</dbReference>
<dbReference type="GO" id="GO:0003924">
    <property type="term" value="F:GTPase activity"/>
    <property type="evidence" value="ECO:0007669"/>
    <property type="project" value="InterPro"/>
</dbReference>
<evidence type="ECO:0000256" key="4">
    <source>
        <dbReference type="ARBA" id="ARBA00022741"/>
    </source>
</evidence>
<evidence type="ECO:0000256" key="2">
    <source>
        <dbReference type="ARBA" id="ARBA00022596"/>
    </source>
</evidence>
<dbReference type="GO" id="GO:0016151">
    <property type="term" value="F:nickel cation binding"/>
    <property type="evidence" value="ECO:0007669"/>
    <property type="project" value="InterPro"/>
</dbReference>
<keyword evidence="4" id="KW-0547">Nucleotide-binding</keyword>
<dbReference type="InterPro" id="IPR004392">
    <property type="entry name" value="Hyd_mat_HypB"/>
</dbReference>
<accession>A0A1X4XYK8</accession>
<dbReference type="PANTHER" id="PTHR30134:SF2">
    <property type="entry name" value="HYDROGENASE MATURATION FACTOR HYPB"/>
    <property type="match status" value="1"/>
</dbReference>
<dbReference type="SUPFAM" id="SSF52540">
    <property type="entry name" value="P-loop containing nucleoside triphosphate hydrolases"/>
    <property type="match status" value="1"/>
</dbReference>
<sequence length="219" mass="24371">MKRIVVEKKILEKNDDIANQIKNLLDKNRIFGLNVMSSPGAGKTTLIEQTVEALKPQYKIAAIDGDLDTQRDAQRIAALGIEAIQINTSGTCHLDSSMVQKALDHISLDLDLLIIENVGNLVCPASFYLGTHKNAVLISTPEGDDKVKKYPTMFNVADVVLINKMDIAKFVNFDVKKVENEIKELNPNATIFKISALKNEGLRPFLDWIQTNINLVKNQ</sequence>
<dbReference type="PANTHER" id="PTHR30134">
    <property type="entry name" value="HYDROGENASE PROTEIN ASSEMBLY PROTEIN, NICKEL CHAPERONE"/>
    <property type="match status" value="1"/>
</dbReference>
<dbReference type="Proteomes" id="UP000194141">
    <property type="component" value="Unassembled WGS sequence"/>
</dbReference>
<organism evidence="9 10">
    <name type="scientific">Desulfurella amilsii</name>
    <dbReference type="NCBI Taxonomy" id="1562698"/>
    <lineage>
        <taxon>Bacteria</taxon>
        <taxon>Pseudomonadati</taxon>
        <taxon>Campylobacterota</taxon>
        <taxon>Desulfurellia</taxon>
        <taxon>Desulfurellales</taxon>
        <taxon>Desulfurellaceae</taxon>
        <taxon>Desulfurella</taxon>
    </lineage>
</organism>
<keyword evidence="5" id="KW-0378">Hydrolase</keyword>
<evidence type="ECO:0000256" key="3">
    <source>
        <dbReference type="ARBA" id="ARBA00022723"/>
    </source>
</evidence>
<comment type="similarity">
    <text evidence="1">Belongs to the SIMIBI class G3E GTPase family. HypB/HupM subfamily.</text>
</comment>